<feature type="transmembrane region" description="Helical" evidence="1">
    <location>
        <begin position="6"/>
        <end position="26"/>
    </location>
</feature>
<protein>
    <submittedName>
        <fullName evidence="2">Uncharacterized protein</fullName>
    </submittedName>
</protein>
<keyword evidence="3" id="KW-1185">Reference proteome</keyword>
<dbReference type="Proteomes" id="UP000694251">
    <property type="component" value="Chromosome 1"/>
</dbReference>
<organism evidence="2 3">
    <name type="scientific">Arabidopsis suecica</name>
    <name type="common">Swedish thale-cress</name>
    <name type="synonym">Cardaminopsis suecica</name>
    <dbReference type="NCBI Taxonomy" id="45249"/>
    <lineage>
        <taxon>Eukaryota</taxon>
        <taxon>Viridiplantae</taxon>
        <taxon>Streptophyta</taxon>
        <taxon>Embryophyta</taxon>
        <taxon>Tracheophyta</taxon>
        <taxon>Spermatophyta</taxon>
        <taxon>Magnoliopsida</taxon>
        <taxon>eudicotyledons</taxon>
        <taxon>Gunneridae</taxon>
        <taxon>Pentapetalae</taxon>
        <taxon>rosids</taxon>
        <taxon>malvids</taxon>
        <taxon>Brassicales</taxon>
        <taxon>Brassicaceae</taxon>
        <taxon>Camelineae</taxon>
        <taxon>Arabidopsis</taxon>
    </lineage>
</organism>
<evidence type="ECO:0000256" key="1">
    <source>
        <dbReference type="SAM" id="Phobius"/>
    </source>
</evidence>
<reference evidence="2 3" key="1">
    <citation type="submission" date="2020-12" db="EMBL/GenBank/DDBJ databases">
        <title>Concerted genomic and epigenomic changes stabilize Arabidopsis allopolyploids.</title>
        <authorList>
            <person name="Chen Z."/>
        </authorList>
    </citation>
    <scope>NUCLEOTIDE SEQUENCE [LARGE SCALE GENOMIC DNA]</scope>
    <source>
        <strain evidence="2">As9502</strain>
        <tissue evidence="2">Leaf</tissue>
    </source>
</reference>
<sequence length="48" mass="5458">MLLANFTTLVLIFALSSIAFECFFLINHDPIRSTKRKDLLISQTTTVL</sequence>
<evidence type="ECO:0000313" key="2">
    <source>
        <dbReference type="EMBL" id="KAG7654015.1"/>
    </source>
</evidence>
<comment type="caution">
    <text evidence="2">The sequence shown here is derived from an EMBL/GenBank/DDBJ whole genome shotgun (WGS) entry which is preliminary data.</text>
</comment>
<gene>
    <name evidence="2" type="ORF">ISN44_As01g012320</name>
</gene>
<keyword evidence="1" id="KW-1133">Transmembrane helix</keyword>
<dbReference type="EMBL" id="JAEFBJ010000001">
    <property type="protein sequence ID" value="KAG7654015.1"/>
    <property type="molecule type" value="Genomic_DNA"/>
</dbReference>
<proteinExistence type="predicted"/>
<dbReference type="AlphaFoldDB" id="A0A8T2H2I9"/>
<keyword evidence="1" id="KW-0812">Transmembrane</keyword>
<feature type="non-terminal residue" evidence="2">
    <location>
        <position position="48"/>
    </location>
</feature>
<accession>A0A8T2H2I9</accession>
<evidence type="ECO:0000313" key="3">
    <source>
        <dbReference type="Proteomes" id="UP000694251"/>
    </source>
</evidence>
<name>A0A8T2H2I9_ARASU</name>
<keyword evidence="1" id="KW-0472">Membrane</keyword>